<accession>A0A5B7G889</accession>
<comment type="caution">
    <text evidence="1">The sequence shown here is derived from an EMBL/GenBank/DDBJ whole genome shotgun (WGS) entry which is preliminary data.</text>
</comment>
<evidence type="ECO:0000313" key="2">
    <source>
        <dbReference type="Proteomes" id="UP000324222"/>
    </source>
</evidence>
<dbReference type="AlphaFoldDB" id="A0A5B7G889"/>
<reference evidence="1 2" key="1">
    <citation type="submission" date="2019-05" db="EMBL/GenBank/DDBJ databases">
        <title>Another draft genome of Portunus trituberculatus and its Hox gene families provides insights of decapod evolution.</title>
        <authorList>
            <person name="Jeong J.-H."/>
            <person name="Song I."/>
            <person name="Kim S."/>
            <person name="Choi T."/>
            <person name="Kim D."/>
            <person name="Ryu S."/>
            <person name="Kim W."/>
        </authorList>
    </citation>
    <scope>NUCLEOTIDE SEQUENCE [LARGE SCALE GENOMIC DNA]</scope>
    <source>
        <tissue evidence="1">Muscle</tissue>
    </source>
</reference>
<protein>
    <submittedName>
        <fullName evidence="1">Uncharacterized protein</fullName>
    </submittedName>
</protein>
<dbReference type="Proteomes" id="UP000324222">
    <property type="component" value="Unassembled WGS sequence"/>
</dbReference>
<organism evidence="1 2">
    <name type="scientific">Portunus trituberculatus</name>
    <name type="common">Swimming crab</name>
    <name type="synonym">Neptunus trituberculatus</name>
    <dbReference type="NCBI Taxonomy" id="210409"/>
    <lineage>
        <taxon>Eukaryota</taxon>
        <taxon>Metazoa</taxon>
        <taxon>Ecdysozoa</taxon>
        <taxon>Arthropoda</taxon>
        <taxon>Crustacea</taxon>
        <taxon>Multicrustacea</taxon>
        <taxon>Malacostraca</taxon>
        <taxon>Eumalacostraca</taxon>
        <taxon>Eucarida</taxon>
        <taxon>Decapoda</taxon>
        <taxon>Pleocyemata</taxon>
        <taxon>Brachyura</taxon>
        <taxon>Eubrachyura</taxon>
        <taxon>Portunoidea</taxon>
        <taxon>Portunidae</taxon>
        <taxon>Portuninae</taxon>
        <taxon>Portunus</taxon>
    </lineage>
</organism>
<dbReference type="EMBL" id="VSRR010011906">
    <property type="protein sequence ID" value="MPC53819.1"/>
    <property type="molecule type" value="Genomic_DNA"/>
</dbReference>
<proteinExistence type="predicted"/>
<evidence type="ECO:0000313" key="1">
    <source>
        <dbReference type="EMBL" id="MPC53819.1"/>
    </source>
</evidence>
<sequence>MRHHRVENCCSSSGQGLCGERSNSYESGSMLVMCCTTRSVPWKIGSARAKITTSSIVQVLVQLLYLASGEEKHGLPPLFNLWQGKTLSEFLSFTGGGYVSVSLA</sequence>
<keyword evidence="2" id="KW-1185">Reference proteome</keyword>
<name>A0A5B7G889_PORTR</name>
<gene>
    <name evidence="1" type="ORF">E2C01_047720</name>
</gene>